<keyword evidence="2" id="KW-1185">Reference proteome</keyword>
<dbReference type="InterPro" id="IPR004991">
    <property type="entry name" value="Aerolysin-like"/>
</dbReference>
<dbReference type="AlphaFoldDB" id="A0A1H2V789"/>
<dbReference type="OrthoDB" id="2576152at2"/>
<organism evidence="1 2">
    <name type="scientific">Marininema mesophilum</name>
    <dbReference type="NCBI Taxonomy" id="1048340"/>
    <lineage>
        <taxon>Bacteria</taxon>
        <taxon>Bacillati</taxon>
        <taxon>Bacillota</taxon>
        <taxon>Bacilli</taxon>
        <taxon>Bacillales</taxon>
        <taxon>Thermoactinomycetaceae</taxon>
        <taxon>Marininema</taxon>
    </lineage>
</organism>
<dbReference type="Pfam" id="PF03318">
    <property type="entry name" value="ETX_MTX2"/>
    <property type="match status" value="1"/>
</dbReference>
<evidence type="ECO:0000313" key="2">
    <source>
        <dbReference type="Proteomes" id="UP000198534"/>
    </source>
</evidence>
<accession>A0A1H2V789</accession>
<dbReference type="EMBL" id="FNNQ01000005">
    <property type="protein sequence ID" value="SDW64161.1"/>
    <property type="molecule type" value="Genomic_DNA"/>
</dbReference>
<dbReference type="SUPFAM" id="SSF56973">
    <property type="entry name" value="Aerolisin/ETX pore-forming domain"/>
    <property type="match status" value="1"/>
</dbReference>
<protein>
    <submittedName>
        <fullName evidence="1">Toxin ETX/toxin MTX2</fullName>
    </submittedName>
</protein>
<reference evidence="1 2" key="1">
    <citation type="submission" date="2016-10" db="EMBL/GenBank/DDBJ databases">
        <authorList>
            <person name="de Groot N.N."/>
        </authorList>
    </citation>
    <scope>NUCLEOTIDE SEQUENCE [LARGE SCALE GENOMIC DNA]</scope>
    <source>
        <strain evidence="1 2">DSM 45610</strain>
    </source>
</reference>
<dbReference type="Gene3D" id="2.170.15.10">
    <property type="entry name" value="Proaerolysin, chain A, domain 3"/>
    <property type="match status" value="1"/>
</dbReference>
<proteinExistence type="predicted"/>
<dbReference type="CDD" id="cd20223">
    <property type="entry name" value="PFM_epsilon-toxin-like"/>
    <property type="match status" value="1"/>
</dbReference>
<dbReference type="Proteomes" id="UP000198534">
    <property type="component" value="Unassembled WGS sequence"/>
</dbReference>
<evidence type="ECO:0000313" key="1">
    <source>
        <dbReference type="EMBL" id="SDW64161.1"/>
    </source>
</evidence>
<gene>
    <name evidence="1" type="ORF">SAMN05444487_10513</name>
</gene>
<name>A0A1H2V789_9BACL</name>
<sequence length="295" mass="32484">MKHSRTRLFKVLIAFILIVSGGLTGSMSSKAFAAEPTFFDFDAAVKEAFCKATDKCESTYYTKTDSLKVETSNVKFIGEPKETNQDLLFMGDAELSNSDSKVTQNLNSDAFSQQYQDTFSSTVTEGWKVGGGLDITAQLSKALGLGFNANGEYSFSKSETQTYAKWTTYNSPAQNIKVPPRKKAIVKVNLQRVKGTGEASLDATIGGNVQYGNTIEAGFDEMPVYDLFKDAVSKGYQMPPQLSFDDQNKKLLFKGKGTWEADYGTKYLVDTKLEDLDTGKVETKKYSVPAEEGKK</sequence>